<dbReference type="CDD" id="cd07377">
    <property type="entry name" value="WHTH_GntR"/>
    <property type="match status" value="1"/>
</dbReference>
<dbReference type="InterPro" id="IPR011711">
    <property type="entry name" value="GntR_C"/>
</dbReference>
<organism evidence="5 6">
    <name type="scientific">Salicibibacter halophilus</name>
    <dbReference type="NCBI Taxonomy" id="2502791"/>
    <lineage>
        <taxon>Bacteria</taxon>
        <taxon>Bacillati</taxon>
        <taxon>Bacillota</taxon>
        <taxon>Bacilli</taxon>
        <taxon>Bacillales</taxon>
        <taxon>Bacillaceae</taxon>
        <taxon>Salicibibacter</taxon>
    </lineage>
</organism>
<dbReference type="GO" id="GO:0003677">
    <property type="term" value="F:DNA binding"/>
    <property type="evidence" value="ECO:0007669"/>
    <property type="project" value="UniProtKB-KW"/>
</dbReference>
<dbReference type="InterPro" id="IPR036390">
    <property type="entry name" value="WH_DNA-bd_sf"/>
</dbReference>
<feature type="domain" description="HTH gntR-type" evidence="4">
    <location>
        <begin position="6"/>
        <end position="74"/>
    </location>
</feature>
<dbReference type="InterPro" id="IPR000524">
    <property type="entry name" value="Tscrpt_reg_HTH_GntR"/>
</dbReference>
<dbReference type="Pfam" id="PF00392">
    <property type="entry name" value="GntR"/>
    <property type="match status" value="1"/>
</dbReference>
<evidence type="ECO:0000256" key="2">
    <source>
        <dbReference type="ARBA" id="ARBA00023125"/>
    </source>
</evidence>
<dbReference type="KEGG" id="sale:EPH95_18330"/>
<dbReference type="SUPFAM" id="SSF48008">
    <property type="entry name" value="GntR ligand-binding domain-like"/>
    <property type="match status" value="1"/>
</dbReference>
<dbReference type="AlphaFoldDB" id="A0A514LM20"/>
<dbReference type="PANTHER" id="PTHR43537:SF5">
    <property type="entry name" value="UXU OPERON TRANSCRIPTIONAL REGULATOR"/>
    <property type="match status" value="1"/>
</dbReference>
<dbReference type="Pfam" id="PF07729">
    <property type="entry name" value="FCD"/>
    <property type="match status" value="1"/>
</dbReference>
<dbReference type="PROSITE" id="PS50949">
    <property type="entry name" value="HTH_GNTR"/>
    <property type="match status" value="1"/>
</dbReference>
<dbReference type="InterPro" id="IPR036388">
    <property type="entry name" value="WH-like_DNA-bd_sf"/>
</dbReference>
<proteinExistence type="predicted"/>
<dbReference type="RefSeq" id="WP_142091381.1">
    <property type="nucleotide sequence ID" value="NZ_CP035485.1"/>
</dbReference>
<protein>
    <submittedName>
        <fullName evidence="5">FadR family transcriptional regulator</fullName>
    </submittedName>
</protein>
<dbReference type="Gene3D" id="1.20.120.530">
    <property type="entry name" value="GntR ligand-binding domain-like"/>
    <property type="match status" value="1"/>
</dbReference>
<evidence type="ECO:0000259" key="4">
    <source>
        <dbReference type="PROSITE" id="PS50949"/>
    </source>
</evidence>
<name>A0A514LM20_9BACI</name>
<reference evidence="6" key="1">
    <citation type="submission" date="2019-01" db="EMBL/GenBank/DDBJ databases">
        <title>Genomic analysis of Salicibibacter sp. NKC3-5.</title>
        <authorList>
            <person name="Oh Y.J."/>
        </authorList>
    </citation>
    <scope>NUCLEOTIDE SEQUENCE [LARGE SCALE GENOMIC DNA]</scope>
    <source>
        <strain evidence="6">NKC3-5</strain>
    </source>
</reference>
<evidence type="ECO:0000256" key="1">
    <source>
        <dbReference type="ARBA" id="ARBA00023015"/>
    </source>
</evidence>
<gene>
    <name evidence="5" type="ORF">EPH95_18330</name>
</gene>
<dbReference type="SMART" id="SM00345">
    <property type="entry name" value="HTH_GNTR"/>
    <property type="match status" value="1"/>
</dbReference>
<keyword evidence="6" id="KW-1185">Reference proteome</keyword>
<dbReference type="PRINTS" id="PR00035">
    <property type="entry name" value="HTHGNTR"/>
</dbReference>
<dbReference type="SMART" id="SM00895">
    <property type="entry name" value="FCD"/>
    <property type="match status" value="1"/>
</dbReference>
<evidence type="ECO:0000313" key="6">
    <source>
        <dbReference type="Proteomes" id="UP000319756"/>
    </source>
</evidence>
<evidence type="ECO:0000256" key="3">
    <source>
        <dbReference type="ARBA" id="ARBA00023163"/>
    </source>
</evidence>
<keyword evidence="3" id="KW-0804">Transcription</keyword>
<dbReference type="SUPFAM" id="SSF46785">
    <property type="entry name" value="Winged helix' DNA-binding domain"/>
    <property type="match status" value="1"/>
</dbReference>
<dbReference type="OrthoDB" id="369138at2"/>
<accession>A0A514LM20</accession>
<keyword evidence="1" id="KW-0805">Transcription regulation</keyword>
<keyword evidence="2" id="KW-0238">DNA-binding</keyword>
<dbReference type="Proteomes" id="UP000319756">
    <property type="component" value="Chromosome"/>
</dbReference>
<dbReference type="GO" id="GO:0003700">
    <property type="term" value="F:DNA-binding transcription factor activity"/>
    <property type="evidence" value="ECO:0007669"/>
    <property type="project" value="InterPro"/>
</dbReference>
<evidence type="ECO:0000313" key="5">
    <source>
        <dbReference type="EMBL" id="QDI92886.1"/>
    </source>
</evidence>
<sequence length="237" mass="27036">MKIERKKVSMQVFDHIKTMMEEQELKPGDKLPTESYFTELFGVSRTPIREALSVLEASGLITSTQGGGSVIQPISASNLMEETRFQFMNPLEVVDLLETRMILESGAAYFAAKRREPADLEVIQQALTNIRDVQSEAKIGYEEDIHFHKVIVEASHNPVLVQTMGSISNLYEKAVKYSLSKNLGWDEKKQQVLQEHEAIYVAIEKKEAEEARNAMIKHLENAKTKLAQYIHNDRREK</sequence>
<dbReference type="EMBL" id="CP035485">
    <property type="protein sequence ID" value="QDI92886.1"/>
    <property type="molecule type" value="Genomic_DNA"/>
</dbReference>
<dbReference type="InterPro" id="IPR008920">
    <property type="entry name" value="TF_FadR/GntR_C"/>
</dbReference>
<dbReference type="Gene3D" id="1.10.10.10">
    <property type="entry name" value="Winged helix-like DNA-binding domain superfamily/Winged helix DNA-binding domain"/>
    <property type="match status" value="1"/>
</dbReference>
<dbReference type="PANTHER" id="PTHR43537">
    <property type="entry name" value="TRANSCRIPTIONAL REGULATOR, GNTR FAMILY"/>
    <property type="match status" value="1"/>
</dbReference>